<dbReference type="EMBL" id="JAKFHA010000010">
    <property type="protein sequence ID" value="MCF2529273.1"/>
    <property type="molecule type" value="Genomic_DNA"/>
</dbReference>
<dbReference type="GO" id="GO:1901137">
    <property type="term" value="P:carbohydrate derivative biosynthetic process"/>
    <property type="evidence" value="ECO:0007669"/>
    <property type="project" value="UniProtKB-ARBA"/>
</dbReference>
<sequence length="391" mass="42202">MTPLRIAVVHSFYSAARPSGENEAVRDQVAALRRAGHEVELVAVHTDDEARASRLHPLRAAATVATGLGRTPLARLRSFRPDVVHVHNLFPNLTRGWVRAWPGPLVATVHNFRPICAGSTLYRAGSVCTSCLDGDRWAGLRNGCYRDSRVASAPLAWANRKGAPADPLLSRADRLVVLSELGRRMYARAGIPAERTVLIPNFADAPAAPREPARGGAWLFAGRLTAEKGILELLARWPESVPLDVVGDGELRDAARAAAPAQVRFLGALSRAELRAGLPGRRGLVFPSRCFEGAPLVYVEALAAGLPVLAFEGSSVAESVRAAGTGTVVGWDEPLLPVLDEAARRFPALVGHCRAVFAERFTEEAWVRRTEELYRALVDQPRRSPLATAAE</sequence>
<dbReference type="Pfam" id="PF13692">
    <property type="entry name" value="Glyco_trans_1_4"/>
    <property type="match status" value="1"/>
</dbReference>
<dbReference type="Gene3D" id="3.40.50.2000">
    <property type="entry name" value="Glycogen Phosphorylase B"/>
    <property type="match status" value="2"/>
</dbReference>
<accession>A0AA41TZY0</accession>
<organism evidence="4 5">
    <name type="scientific">Yinghuangia soli</name>
    <dbReference type="NCBI Taxonomy" id="2908204"/>
    <lineage>
        <taxon>Bacteria</taxon>
        <taxon>Bacillati</taxon>
        <taxon>Actinomycetota</taxon>
        <taxon>Actinomycetes</taxon>
        <taxon>Kitasatosporales</taxon>
        <taxon>Streptomycetaceae</taxon>
        <taxon>Yinghuangia</taxon>
    </lineage>
</organism>
<name>A0AA41TZY0_9ACTN</name>
<dbReference type="AlphaFoldDB" id="A0AA41TZY0"/>
<protein>
    <submittedName>
        <fullName evidence="4">Glycosyltransferase family 4 protein</fullName>
    </submittedName>
</protein>
<feature type="domain" description="Glycosyltransferase subfamily 4-like N-terminal" evidence="3">
    <location>
        <begin position="24"/>
        <end position="204"/>
    </location>
</feature>
<dbReference type="InterPro" id="IPR028098">
    <property type="entry name" value="Glyco_trans_4-like_N"/>
</dbReference>
<reference evidence="4" key="1">
    <citation type="submission" date="2022-01" db="EMBL/GenBank/DDBJ databases">
        <title>Genome-Based Taxonomic Classification of the Phylum Actinobacteria.</title>
        <authorList>
            <person name="Gao Y."/>
        </authorList>
    </citation>
    <scope>NUCLEOTIDE SEQUENCE</scope>
    <source>
        <strain evidence="4">KLBMP 8922</strain>
    </source>
</reference>
<comment type="caution">
    <text evidence="4">The sequence shown here is derived from an EMBL/GenBank/DDBJ whole genome shotgun (WGS) entry which is preliminary data.</text>
</comment>
<keyword evidence="2" id="KW-0808">Transferase</keyword>
<dbReference type="InterPro" id="IPR050194">
    <property type="entry name" value="Glycosyltransferase_grp1"/>
</dbReference>
<evidence type="ECO:0000313" key="5">
    <source>
        <dbReference type="Proteomes" id="UP001165378"/>
    </source>
</evidence>
<evidence type="ECO:0000259" key="3">
    <source>
        <dbReference type="Pfam" id="PF13439"/>
    </source>
</evidence>
<dbReference type="Proteomes" id="UP001165378">
    <property type="component" value="Unassembled WGS sequence"/>
</dbReference>
<keyword evidence="5" id="KW-1185">Reference proteome</keyword>
<evidence type="ECO:0000313" key="4">
    <source>
        <dbReference type="EMBL" id="MCF2529273.1"/>
    </source>
</evidence>
<dbReference type="SUPFAM" id="SSF53756">
    <property type="entry name" value="UDP-Glycosyltransferase/glycogen phosphorylase"/>
    <property type="match status" value="1"/>
</dbReference>
<proteinExistence type="predicted"/>
<gene>
    <name evidence="4" type="ORF">LZ495_18930</name>
</gene>
<dbReference type="PANTHER" id="PTHR45947">
    <property type="entry name" value="SULFOQUINOVOSYL TRANSFERASE SQD2"/>
    <property type="match status" value="1"/>
</dbReference>
<evidence type="ECO:0000256" key="2">
    <source>
        <dbReference type="ARBA" id="ARBA00022679"/>
    </source>
</evidence>
<dbReference type="GO" id="GO:0016757">
    <property type="term" value="F:glycosyltransferase activity"/>
    <property type="evidence" value="ECO:0007669"/>
    <property type="project" value="UniProtKB-KW"/>
</dbReference>
<dbReference type="Pfam" id="PF13439">
    <property type="entry name" value="Glyco_transf_4"/>
    <property type="match status" value="1"/>
</dbReference>
<dbReference type="CDD" id="cd03801">
    <property type="entry name" value="GT4_PimA-like"/>
    <property type="match status" value="1"/>
</dbReference>
<dbReference type="RefSeq" id="WP_235053501.1">
    <property type="nucleotide sequence ID" value="NZ_JAKFHA010000010.1"/>
</dbReference>
<keyword evidence="1" id="KW-0328">Glycosyltransferase</keyword>
<dbReference type="PANTHER" id="PTHR45947:SF13">
    <property type="entry name" value="TRANSFERASE"/>
    <property type="match status" value="1"/>
</dbReference>
<evidence type="ECO:0000256" key="1">
    <source>
        <dbReference type="ARBA" id="ARBA00022676"/>
    </source>
</evidence>